<keyword evidence="2" id="KW-1185">Reference proteome</keyword>
<dbReference type="EMBL" id="JBITGY010000007">
    <property type="protein sequence ID" value="MFI6501187.1"/>
    <property type="molecule type" value="Genomic_DNA"/>
</dbReference>
<reference evidence="1 2" key="1">
    <citation type="submission" date="2024-10" db="EMBL/GenBank/DDBJ databases">
        <title>The Natural Products Discovery Center: Release of the First 8490 Sequenced Strains for Exploring Actinobacteria Biosynthetic Diversity.</title>
        <authorList>
            <person name="Kalkreuter E."/>
            <person name="Kautsar S.A."/>
            <person name="Yang D."/>
            <person name="Bader C.D."/>
            <person name="Teijaro C.N."/>
            <person name="Fluegel L."/>
            <person name="Davis C.M."/>
            <person name="Simpson J.R."/>
            <person name="Lauterbach L."/>
            <person name="Steele A.D."/>
            <person name="Gui C."/>
            <person name="Meng S."/>
            <person name="Li G."/>
            <person name="Viehrig K."/>
            <person name="Ye F."/>
            <person name="Su P."/>
            <person name="Kiefer A.F."/>
            <person name="Nichols A."/>
            <person name="Cepeda A.J."/>
            <person name="Yan W."/>
            <person name="Fan B."/>
            <person name="Jiang Y."/>
            <person name="Adhikari A."/>
            <person name="Zheng C.-J."/>
            <person name="Schuster L."/>
            <person name="Cowan T.M."/>
            <person name="Smanski M.J."/>
            <person name="Chevrette M.G."/>
            <person name="De Carvalho L.P.S."/>
            <person name="Shen B."/>
        </authorList>
    </citation>
    <scope>NUCLEOTIDE SEQUENCE [LARGE SCALE GENOMIC DNA]</scope>
    <source>
        <strain evidence="1 2">NPDC050545</strain>
    </source>
</reference>
<sequence length="232" mass="25363">MTGDLKERVRELRATGRSPKEIARALGVKPSVVAPLVREIAAEAVTGGGPALVGSWISTGWSTGLSIDPSYGWTDEAAGEPDTGGLVSVLVARRHGYDRVSVCGYLADVYCLGVKVTHGPEIMDERGMRQFRDFFFSDYSGYQEAPIELARQIVYGSEEYAEGLGFESFEDFELTKGHLGDLEGPTAITFGRDGRPFYVPSPQDDQNMVHRQLRRAVGDAFDYVEIDTADDA</sequence>
<evidence type="ECO:0000313" key="2">
    <source>
        <dbReference type="Proteomes" id="UP001612741"/>
    </source>
</evidence>
<name>A0ABW7YZ31_9ACTN</name>
<organism evidence="1 2">
    <name type="scientific">Nonomuraea typhae</name>
    <dbReference type="NCBI Taxonomy" id="2603600"/>
    <lineage>
        <taxon>Bacteria</taxon>
        <taxon>Bacillati</taxon>
        <taxon>Actinomycetota</taxon>
        <taxon>Actinomycetes</taxon>
        <taxon>Streptosporangiales</taxon>
        <taxon>Streptosporangiaceae</taxon>
        <taxon>Nonomuraea</taxon>
    </lineage>
</organism>
<evidence type="ECO:0000313" key="1">
    <source>
        <dbReference type="EMBL" id="MFI6501187.1"/>
    </source>
</evidence>
<dbReference type="Proteomes" id="UP001612741">
    <property type="component" value="Unassembled WGS sequence"/>
</dbReference>
<dbReference type="RefSeq" id="WP_397085544.1">
    <property type="nucleotide sequence ID" value="NZ_JBITGY010000007.1"/>
</dbReference>
<protein>
    <submittedName>
        <fullName evidence="1">Helix-turn-helix domain-containing protein</fullName>
    </submittedName>
</protein>
<comment type="caution">
    <text evidence="1">The sequence shown here is derived from an EMBL/GenBank/DDBJ whole genome shotgun (WGS) entry which is preliminary data.</text>
</comment>
<accession>A0ABW7YZ31</accession>
<gene>
    <name evidence="1" type="ORF">ACIBG2_27680</name>
</gene>
<proteinExistence type="predicted"/>